<dbReference type="GO" id="GO:0005524">
    <property type="term" value="F:ATP binding"/>
    <property type="evidence" value="ECO:0007669"/>
    <property type="project" value="InterPro"/>
</dbReference>
<dbReference type="GO" id="GO:0004674">
    <property type="term" value="F:protein serine/threonine kinase activity"/>
    <property type="evidence" value="ECO:0007669"/>
    <property type="project" value="TreeGrafter"/>
</dbReference>
<gene>
    <name evidence="3" type="ORF">NPX13_g6820</name>
</gene>
<dbReference type="SUPFAM" id="SSF56112">
    <property type="entry name" value="Protein kinase-like (PK-like)"/>
    <property type="match status" value="1"/>
</dbReference>
<dbReference type="AlphaFoldDB" id="A0A9W8NBH6"/>
<reference evidence="3" key="1">
    <citation type="submission" date="2022-07" db="EMBL/GenBank/DDBJ databases">
        <title>Genome Sequence of Xylaria arbuscula.</title>
        <authorList>
            <person name="Buettner E."/>
        </authorList>
    </citation>
    <scope>NUCLEOTIDE SEQUENCE</scope>
    <source>
        <strain evidence="3">VT107</strain>
    </source>
</reference>
<evidence type="ECO:0000313" key="4">
    <source>
        <dbReference type="Proteomes" id="UP001148614"/>
    </source>
</evidence>
<evidence type="ECO:0000259" key="2">
    <source>
        <dbReference type="PROSITE" id="PS50011"/>
    </source>
</evidence>
<dbReference type="InterPro" id="IPR051681">
    <property type="entry name" value="Ser/Thr_Kinases-Pseudokinases"/>
</dbReference>
<sequence>MTSKAAISPGRAPSESGPLLPTGKLTMRAFVACDHTSPDGPGGEAGINPQEEHLIFNGKPVSVKELEKNANIIQGKGEFLGGGVTGLVERLKSGDVIKSPWTGRPTASDCRHEMAIEAQIYKRLGAHPRLVQLKHWDPVDHTLTLEYMPHGNLKEYVKKYGQEISPAQRQQWAMEATEGVELLHSHGVIQGDVGPHNFLLDVDLSLKICDFGGSSLDGSRATVAPGVRYRLPSSLAGRHIQPATIKEDLFALGSTIYFIFTGHEPYNELTDEDQVEKLYKDGVFPELGGVPFAEIIALCWRQEAESAKMIVELVRRSSAQVIPDTQ</sequence>
<dbReference type="Pfam" id="PF00069">
    <property type="entry name" value="Pkinase"/>
    <property type="match status" value="1"/>
</dbReference>
<dbReference type="VEuPathDB" id="FungiDB:F4678DRAFT_476883"/>
<keyword evidence="4" id="KW-1185">Reference proteome</keyword>
<organism evidence="3 4">
    <name type="scientific">Xylaria arbuscula</name>
    <dbReference type="NCBI Taxonomy" id="114810"/>
    <lineage>
        <taxon>Eukaryota</taxon>
        <taxon>Fungi</taxon>
        <taxon>Dikarya</taxon>
        <taxon>Ascomycota</taxon>
        <taxon>Pezizomycotina</taxon>
        <taxon>Sordariomycetes</taxon>
        <taxon>Xylariomycetidae</taxon>
        <taxon>Xylariales</taxon>
        <taxon>Xylariaceae</taxon>
        <taxon>Xylaria</taxon>
    </lineage>
</organism>
<dbReference type="Gene3D" id="1.10.510.10">
    <property type="entry name" value="Transferase(Phosphotransferase) domain 1"/>
    <property type="match status" value="1"/>
</dbReference>
<dbReference type="EMBL" id="JANPWZ010001256">
    <property type="protein sequence ID" value="KAJ3567297.1"/>
    <property type="molecule type" value="Genomic_DNA"/>
</dbReference>
<evidence type="ECO:0000256" key="1">
    <source>
        <dbReference type="SAM" id="MobiDB-lite"/>
    </source>
</evidence>
<accession>A0A9W8NBH6</accession>
<dbReference type="InterPro" id="IPR011009">
    <property type="entry name" value="Kinase-like_dom_sf"/>
</dbReference>
<feature type="region of interest" description="Disordered" evidence="1">
    <location>
        <begin position="1"/>
        <end position="21"/>
    </location>
</feature>
<dbReference type="Proteomes" id="UP001148614">
    <property type="component" value="Unassembled WGS sequence"/>
</dbReference>
<dbReference type="InterPro" id="IPR000719">
    <property type="entry name" value="Prot_kinase_dom"/>
</dbReference>
<evidence type="ECO:0000313" key="3">
    <source>
        <dbReference type="EMBL" id="KAJ3567297.1"/>
    </source>
</evidence>
<dbReference type="PANTHER" id="PTHR44329">
    <property type="entry name" value="SERINE/THREONINE-PROTEIN KINASE TNNI3K-RELATED"/>
    <property type="match status" value="1"/>
</dbReference>
<comment type="caution">
    <text evidence="3">The sequence shown here is derived from an EMBL/GenBank/DDBJ whole genome shotgun (WGS) entry which is preliminary data.</text>
</comment>
<name>A0A9W8NBH6_9PEZI</name>
<protein>
    <recommendedName>
        <fullName evidence="2">Protein kinase domain-containing protein</fullName>
    </recommendedName>
</protein>
<dbReference type="PROSITE" id="PS50011">
    <property type="entry name" value="PROTEIN_KINASE_DOM"/>
    <property type="match status" value="1"/>
</dbReference>
<proteinExistence type="predicted"/>
<feature type="domain" description="Protein kinase" evidence="2">
    <location>
        <begin position="74"/>
        <end position="322"/>
    </location>
</feature>